<dbReference type="GeneID" id="300655675"/>
<keyword evidence="3" id="KW-1185">Reference proteome</keyword>
<evidence type="ECO:0000313" key="2">
    <source>
        <dbReference type="EMBL" id="NBG94807.1"/>
    </source>
</evidence>
<feature type="compositionally biased region" description="Low complexity" evidence="1">
    <location>
        <begin position="157"/>
        <end position="200"/>
    </location>
</feature>
<dbReference type="EMBL" id="WXYQ01000003">
    <property type="protein sequence ID" value="NBG94807.1"/>
    <property type="molecule type" value="Genomic_DNA"/>
</dbReference>
<feature type="region of interest" description="Disordered" evidence="1">
    <location>
        <begin position="140"/>
        <end position="259"/>
    </location>
</feature>
<evidence type="ECO:0000313" key="3">
    <source>
        <dbReference type="Proteomes" id="UP000470384"/>
    </source>
</evidence>
<evidence type="ECO:0000256" key="1">
    <source>
        <dbReference type="SAM" id="MobiDB-lite"/>
    </source>
</evidence>
<organism evidence="2 3">
    <name type="scientific">Pyruvatibacter mobilis</name>
    <dbReference type="NCBI Taxonomy" id="1712261"/>
    <lineage>
        <taxon>Bacteria</taxon>
        <taxon>Pseudomonadati</taxon>
        <taxon>Pseudomonadota</taxon>
        <taxon>Alphaproteobacteria</taxon>
        <taxon>Hyphomicrobiales</taxon>
        <taxon>Parvibaculaceae</taxon>
        <taxon>Pyruvatibacter</taxon>
    </lineage>
</organism>
<accession>A0A845Q8N5</accession>
<feature type="region of interest" description="Disordered" evidence="1">
    <location>
        <begin position="1"/>
        <end position="48"/>
    </location>
</feature>
<dbReference type="AlphaFoldDB" id="A0A845Q8N5"/>
<sequence length="330" mass="34093">MVKALFSGAAGPLQRQPSVADLLKQRAATPSGALTGAESAGRRDPADALLGALKKAGATNTEALEKKLAEDKETKAGLDALRKQADPSEARKARAKQKIEEIKKQLEALRVLAAVNPEAAARQAARLSRELATAVKEYASAGGDTSSLTGTEAPSIDDAGATAPADAQATRTATETATETTTATDAPAATPDTAAADQTTGNDTPEAPGTEQQGEAAGTSGETSDETPGTEDTHPDRARAEAYQSLAAEQQKSLDAAKSEDEFVNTIRQLKAELESLIKRGQDTQEDEAGAPRNGEENRRALRALEDVDQALLAISSPTSASLGAINIIA</sequence>
<feature type="region of interest" description="Disordered" evidence="1">
    <location>
        <begin position="278"/>
        <end position="298"/>
    </location>
</feature>
<dbReference type="Proteomes" id="UP000470384">
    <property type="component" value="Unassembled WGS sequence"/>
</dbReference>
<protein>
    <submittedName>
        <fullName evidence="2">Uncharacterized protein</fullName>
    </submittedName>
</protein>
<feature type="compositionally biased region" description="Basic and acidic residues" evidence="1">
    <location>
        <begin position="231"/>
        <end position="240"/>
    </location>
</feature>
<comment type="caution">
    <text evidence="2">The sequence shown here is derived from an EMBL/GenBank/DDBJ whole genome shotgun (WGS) entry which is preliminary data.</text>
</comment>
<reference evidence="2 3" key="1">
    <citation type="journal article" date="2016" name="Int. J. Syst. Evol. Microbiol.">
        <title>Pyruvatibacter mobilis gen. nov., sp. nov., a marine bacterium from the culture broth of Picochlorum sp. 122.</title>
        <authorList>
            <person name="Wang G."/>
            <person name="Tang M."/>
            <person name="Wu H."/>
            <person name="Dai S."/>
            <person name="Li T."/>
            <person name="Chen C."/>
            <person name="He H."/>
            <person name="Fan J."/>
            <person name="Xiang W."/>
            <person name="Li X."/>
        </authorList>
    </citation>
    <scope>NUCLEOTIDE SEQUENCE [LARGE SCALE GENOMIC DNA]</scope>
    <source>
        <strain evidence="2 3">GYP-11</strain>
    </source>
</reference>
<feature type="compositionally biased region" description="Polar residues" evidence="1">
    <location>
        <begin position="143"/>
        <end position="152"/>
    </location>
</feature>
<dbReference type="RefSeq" id="WP_160586876.1">
    <property type="nucleotide sequence ID" value="NZ_BMHN01000001.1"/>
</dbReference>
<gene>
    <name evidence="2" type="ORF">GTQ45_03575</name>
</gene>
<proteinExistence type="predicted"/>
<feature type="region of interest" description="Disordered" evidence="1">
    <location>
        <begin position="68"/>
        <end position="96"/>
    </location>
</feature>
<name>A0A845Q8N5_9HYPH</name>